<dbReference type="EMBL" id="ATAX01000025">
    <property type="protein sequence ID" value="EWM53553.1"/>
    <property type="molecule type" value="Genomic_DNA"/>
</dbReference>
<dbReference type="eggNOG" id="COG0827">
    <property type="taxonomic scope" value="Bacteria"/>
</dbReference>
<reference evidence="7 8" key="1">
    <citation type="journal article" date="2014" name="PLoS ONE">
        <title>Rumen cellulosomics: divergent fiber-degrading strategies revealed by comparative genome-wide analysis of six ruminococcal strains.</title>
        <authorList>
            <person name="Dassa B."/>
            <person name="Borovok I."/>
            <person name="Ruimy-Israeli V."/>
            <person name="Lamed R."/>
            <person name="Flint H.J."/>
            <person name="Duncan S.H."/>
            <person name="Henrissat B."/>
            <person name="Coutinho P."/>
            <person name="Morrison M."/>
            <person name="Mosoni P."/>
            <person name="Yeoman C.J."/>
            <person name="White B.A."/>
            <person name="Bayer E.A."/>
        </authorList>
    </citation>
    <scope>NUCLEOTIDE SEQUENCE [LARGE SCALE GENOMIC DNA]</scope>
    <source>
        <strain evidence="7 8">007c</strain>
    </source>
</reference>
<organism evidence="7 8">
    <name type="scientific">Ruminococcus flavefaciens 007c</name>
    <dbReference type="NCBI Taxonomy" id="1341157"/>
    <lineage>
        <taxon>Bacteria</taxon>
        <taxon>Bacillati</taxon>
        <taxon>Bacillota</taxon>
        <taxon>Clostridia</taxon>
        <taxon>Eubacteriales</taxon>
        <taxon>Oscillospiraceae</taxon>
        <taxon>Ruminococcus</taxon>
    </lineage>
</organism>
<dbReference type="PANTHER" id="PTHR33841">
    <property type="entry name" value="DNA METHYLTRANSFERASE YEEA-RELATED"/>
    <property type="match status" value="1"/>
</dbReference>
<dbReference type="AlphaFoldDB" id="W7UHU3"/>
<dbReference type="OrthoDB" id="32195at2"/>
<evidence type="ECO:0000256" key="1">
    <source>
        <dbReference type="ARBA" id="ARBA00011900"/>
    </source>
</evidence>
<dbReference type="Gene3D" id="3.40.50.150">
    <property type="entry name" value="Vaccinia Virus protein VP39"/>
    <property type="match status" value="1"/>
</dbReference>
<dbReference type="PRINTS" id="PR00507">
    <property type="entry name" value="N12N6MTFRASE"/>
</dbReference>
<dbReference type="PROSITE" id="PS00092">
    <property type="entry name" value="N6_MTASE"/>
    <property type="match status" value="1"/>
</dbReference>
<comment type="catalytic activity">
    <reaction evidence="5">
        <text>a 2'-deoxyadenosine in DNA + S-adenosyl-L-methionine = an N(6)-methyl-2'-deoxyadenosine in DNA + S-adenosyl-L-homocysteine + H(+)</text>
        <dbReference type="Rhea" id="RHEA:15197"/>
        <dbReference type="Rhea" id="RHEA-COMP:12418"/>
        <dbReference type="Rhea" id="RHEA-COMP:12419"/>
        <dbReference type="ChEBI" id="CHEBI:15378"/>
        <dbReference type="ChEBI" id="CHEBI:57856"/>
        <dbReference type="ChEBI" id="CHEBI:59789"/>
        <dbReference type="ChEBI" id="CHEBI:90615"/>
        <dbReference type="ChEBI" id="CHEBI:90616"/>
        <dbReference type="EC" id="2.1.1.72"/>
    </reaction>
</comment>
<evidence type="ECO:0000256" key="3">
    <source>
        <dbReference type="ARBA" id="ARBA00022679"/>
    </source>
</evidence>
<dbReference type="PANTHER" id="PTHR33841:SF1">
    <property type="entry name" value="DNA METHYLTRANSFERASE A"/>
    <property type="match status" value="1"/>
</dbReference>
<dbReference type="GO" id="GO:0032259">
    <property type="term" value="P:methylation"/>
    <property type="evidence" value="ECO:0007669"/>
    <property type="project" value="UniProtKB-KW"/>
</dbReference>
<dbReference type="InterPro" id="IPR029063">
    <property type="entry name" value="SAM-dependent_MTases_sf"/>
</dbReference>
<dbReference type="SUPFAM" id="SSF53335">
    <property type="entry name" value="S-adenosyl-L-methionine-dependent methyltransferases"/>
    <property type="match status" value="1"/>
</dbReference>
<evidence type="ECO:0000313" key="8">
    <source>
        <dbReference type="Proteomes" id="UP000019365"/>
    </source>
</evidence>
<dbReference type="Pfam" id="PF07669">
    <property type="entry name" value="Eco57I"/>
    <property type="match status" value="1"/>
</dbReference>
<evidence type="ECO:0000256" key="5">
    <source>
        <dbReference type="ARBA" id="ARBA00047942"/>
    </source>
</evidence>
<keyword evidence="2" id="KW-0489">Methyltransferase</keyword>
<dbReference type="RefSeq" id="WP_037299421.1">
    <property type="nucleotide sequence ID" value="NZ_ATAX01000025.1"/>
</dbReference>
<comment type="caution">
    <text evidence="7">The sequence shown here is derived from an EMBL/GenBank/DDBJ whole genome shotgun (WGS) entry which is preliminary data.</text>
</comment>
<accession>W7UHU3</accession>
<dbReference type="EC" id="2.1.1.72" evidence="1"/>
<evidence type="ECO:0000256" key="2">
    <source>
        <dbReference type="ARBA" id="ARBA00022603"/>
    </source>
</evidence>
<keyword evidence="3" id="KW-0808">Transferase</keyword>
<evidence type="ECO:0000259" key="6">
    <source>
        <dbReference type="Pfam" id="PF07669"/>
    </source>
</evidence>
<proteinExistence type="predicted"/>
<protein>
    <recommendedName>
        <fullName evidence="1">site-specific DNA-methyltransferase (adenine-specific)</fullName>
        <ecNumber evidence="1">2.1.1.72</ecNumber>
    </recommendedName>
</protein>
<dbReference type="PATRIC" id="fig|1341157.4.peg.1964"/>
<dbReference type="InterPro" id="IPR002052">
    <property type="entry name" value="DNA_methylase_N6_adenine_CS"/>
</dbReference>
<evidence type="ECO:0000313" key="7">
    <source>
        <dbReference type="EMBL" id="EWM53553.1"/>
    </source>
</evidence>
<name>W7UHU3_RUMFL</name>
<dbReference type="InterPro" id="IPR050953">
    <property type="entry name" value="N4_N6_ade-DNA_methylase"/>
</dbReference>
<dbReference type="InterPro" id="IPR011639">
    <property type="entry name" value="MethylTrfase_TaqI-like_dom"/>
</dbReference>
<dbReference type="GO" id="GO:0009007">
    <property type="term" value="F:site-specific DNA-methyltransferase (adenine-specific) activity"/>
    <property type="evidence" value="ECO:0007669"/>
    <property type="project" value="UniProtKB-EC"/>
</dbReference>
<dbReference type="Proteomes" id="UP000019365">
    <property type="component" value="Unassembled WGS sequence"/>
</dbReference>
<gene>
    <name evidence="7" type="ORF">RF007C_07675</name>
</gene>
<feature type="domain" description="Type II methyltransferase M.TaqI-like" evidence="6">
    <location>
        <begin position="225"/>
        <end position="403"/>
    </location>
</feature>
<evidence type="ECO:0000256" key="4">
    <source>
        <dbReference type="ARBA" id="ARBA00022691"/>
    </source>
</evidence>
<dbReference type="GO" id="GO:0006304">
    <property type="term" value="P:DNA modification"/>
    <property type="evidence" value="ECO:0007669"/>
    <property type="project" value="InterPro"/>
</dbReference>
<keyword evidence="8" id="KW-1185">Reference proteome</keyword>
<dbReference type="GO" id="GO:0003676">
    <property type="term" value="F:nucleic acid binding"/>
    <property type="evidence" value="ECO:0007669"/>
    <property type="project" value="InterPro"/>
</dbReference>
<keyword evidence="4" id="KW-0949">S-adenosyl-L-methionine</keyword>
<dbReference type="eggNOG" id="COG1002">
    <property type="taxonomic scope" value="Bacteria"/>
</dbReference>
<sequence>MKRSALRNISADIRTALAEFFGSPYSPCAFEAFLRGAALEYMAENSLLLPNDTLCLHELFPQIFITDDGDPVTECAVIKVRSCLRDIPSELWEGNIQLIGQLYQYYNSERKNEALSGLKKNKKVDADSLPAATQIFTPEWIVRYMTENTLGRIFSEGCGYDIPGMDYHISFVHPALKRETEEITLLDPCVGSGNILAYAFDIFMKVYLAKGVSVEKAAEQVLARHIFGLDIDSCVCRIARFVLIMKAAQYHKDIIYSGISPQIYDTEGISCGENSFSRQFSDSEIFGSLIRPYIPPEEGSTKAAAVYRLLTRRYSAVVTNPPYMSSANMNSRLLSFIKENYPEQRADLFSAFIQRCCELTEDGGYMGFFTPYVWMFIQSYEKLRRMLFNEKTPETLIQLEYSAFDEATVPVCAFTLRNGKYDAKGIYIRLTDFRGGLEVQRQKLLEAIADRNCGYVYEASADDFGKIPHSPAAYWISDRVREIYDKYPALGSISAPRKGNSTSDNGRFLRLWYEVDMAHINIGSRCIVREKTLEKRWFPYNKGGGYRKWYGFDDYIIDWYDDAAEIRAVPTAVIANYRYFTKEGLTWSTLTSGRFSIRQFGEGYIFDNGGCCIFELGEKKWFICGLLNSKVFAYIFGQLNPTLNFQSGEVAKFPVVFEPSQEADRLVEECIAISKAEYDSFETSRGFRRHPLI</sequence>